<organism evidence="4 5">
    <name type="scientific">Cynara cardunculus var. scolymus</name>
    <name type="common">Globe artichoke</name>
    <name type="synonym">Cynara scolymus</name>
    <dbReference type="NCBI Taxonomy" id="59895"/>
    <lineage>
        <taxon>Eukaryota</taxon>
        <taxon>Viridiplantae</taxon>
        <taxon>Streptophyta</taxon>
        <taxon>Embryophyta</taxon>
        <taxon>Tracheophyta</taxon>
        <taxon>Spermatophyta</taxon>
        <taxon>Magnoliopsida</taxon>
        <taxon>eudicotyledons</taxon>
        <taxon>Gunneridae</taxon>
        <taxon>Pentapetalae</taxon>
        <taxon>asterids</taxon>
        <taxon>campanulids</taxon>
        <taxon>Asterales</taxon>
        <taxon>Asteraceae</taxon>
        <taxon>Carduoideae</taxon>
        <taxon>Cardueae</taxon>
        <taxon>Carduinae</taxon>
        <taxon>Cynara</taxon>
    </lineage>
</organism>
<feature type="coiled-coil region" evidence="2">
    <location>
        <begin position="29"/>
        <end position="56"/>
    </location>
</feature>
<sequence length="125" mass="14260">MIFHPKWLVIFSYPEAFLPLKTQSSCNKAMNADAVKKTVEEDIEKLIAEIQRLGSKLEDGSYKVTFGVLFNDEKCENMFEALVGTLMAARRRQILTFEGERLLDIHHHKVVIELKPTHPTPPAAH</sequence>
<dbReference type="AlphaFoldDB" id="A0A103XJT0"/>
<dbReference type="InterPro" id="IPR044302">
    <property type="entry name" value="Costars"/>
</dbReference>
<name>A0A103XJT0_CYNCS</name>
<dbReference type="SMART" id="SM01283">
    <property type="entry name" value="Costars"/>
    <property type="match status" value="1"/>
</dbReference>
<evidence type="ECO:0000313" key="4">
    <source>
        <dbReference type="EMBL" id="KVH92046.1"/>
    </source>
</evidence>
<dbReference type="InterPro" id="IPR038095">
    <property type="entry name" value="Costars_sf"/>
</dbReference>
<comment type="similarity">
    <text evidence="1">Belongs to the costars family.</text>
</comment>
<dbReference type="Gramene" id="KVH92046">
    <property type="protein sequence ID" value="KVH92046"/>
    <property type="gene ID" value="Ccrd_005925"/>
</dbReference>
<accession>A0A103XJT0</accession>
<comment type="caution">
    <text evidence="4">The sequence shown here is derived from an EMBL/GenBank/DDBJ whole genome shotgun (WGS) entry which is preliminary data.</text>
</comment>
<keyword evidence="5" id="KW-1185">Reference proteome</keyword>
<proteinExistence type="inferred from homology"/>
<dbReference type="EMBL" id="LEKV01004868">
    <property type="protein sequence ID" value="KVH92046.1"/>
    <property type="molecule type" value="Genomic_DNA"/>
</dbReference>
<dbReference type="InterPro" id="IPR027817">
    <property type="entry name" value="Costars_dom"/>
</dbReference>
<protein>
    <recommendedName>
        <fullName evidence="3">Costars domain-containing protein</fullName>
    </recommendedName>
</protein>
<evidence type="ECO:0000256" key="1">
    <source>
        <dbReference type="ARBA" id="ARBA00006126"/>
    </source>
</evidence>
<keyword evidence="2" id="KW-0175">Coiled coil</keyword>
<dbReference type="Pfam" id="PF14705">
    <property type="entry name" value="Costars"/>
    <property type="match status" value="1"/>
</dbReference>
<evidence type="ECO:0000256" key="2">
    <source>
        <dbReference type="SAM" id="Coils"/>
    </source>
</evidence>
<feature type="domain" description="Costars" evidence="3">
    <location>
        <begin position="37"/>
        <end position="115"/>
    </location>
</feature>
<evidence type="ECO:0000313" key="5">
    <source>
        <dbReference type="Proteomes" id="UP000243975"/>
    </source>
</evidence>
<reference evidence="4 5" key="1">
    <citation type="journal article" date="2016" name="Sci. Rep.">
        <title>The genome sequence of the outbreeding globe artichoke constructed de novo incorporating a phase-aware low-pass sequencing strategy of F1 progeny.</title>
        <authorList>
            <person name="Scaglione D."/>
            <person name="Reyes-Chin-Wo S."/>
            <person name="Acquadro A."/>
            <person name="Froenicke L."/>
            <person name="Portis E."/>
            <person name="Beitel C."/>
            <person name="Tirone M."/>
            <person name="Mauro R."/>
            <person name="Lo Monaco A."/>
            <person name="Mauromicale G."/>
            <person name="Faccioli P."/>
            <person name="Cattivelli L."/>
            <person name="Rieseberg L."/>
            <person name="Michelmore R."/>
            <person name="Lanteri S."/>
        </authorList>
    </citation>
    <scope>NUCLEOTIDE SEQUENCE [LARGE SCALE GENOMIC DNA]</scope>
    <source>
        <strain evidence="4">2C</strain>
    </source>
</reference>
<dbReference type="PANTHER" id="PTHR46334:SF1">
    <property type="entry name" value="COSTARS FAMILY PROTEIN ABRACL"/>
    <property type="match status" value="1"/>
</dbReference>
<evidence type="ECO:0000259" key="3">
    <source>
        <dbReference type="SMART" id="SM01283"/>
    </source>
</evidence>
<gene>
    <name evidence="4" type="ORF">Ccrd_005925</name>
</gene>
<dbReference type="GO" id="GO:0032970">
    <property type="term" value="P:regulation of actin filament-based process"/>
    <property type="evidence" value="ECO:0007669"/>
    <property type="project" value="TreeGrafter"/>
</dbReference>
<dbReference type="Proteomes" id="UP000243975">
    <property type="component" value="Unassembled WGS sequence"/>
</dbReference>
<dbReference type="Gene3D" id="1.10.10.1540">
    <property type="entry name" value="Costar domain"/>
    <property type="match status" value="1"/>
</dbReference>
<dbReference type="PANTHER" id="PTHR46334">
    <property type="entry name" value="COSTARS FAMILY PROTEIN ABRACL"/>
    <property type="match status" value="1"/>
</dbReference>